<dbReference type="GO" id="GO:0015254">
    <property type="term" value="F:glycerol channel activity"/>
    <property type="evidence" value="ECO:0007669"/>
    <property type="project" value="TreeGrafter"/>
</dbReference>
<dbReference type="PROSITE" id="PS00221">
    <property type="entry name" value="MIP"/>
    <property type="match status" value="1"/>
</dbReference>
<keyword evidence="6 9" id="KW-0472">Membrane</keyword>
<evidence type="ECO:0000256" key="7">
    <source>
        <dbReference type="ARBA" id="ARBA00045280"/>
    </source>
</evidence>
<dbReference type="GO" id="GO:0015250">
    <property type="term" value="F:water channel activity"/>
    <property type="evidence" value="ECO:0007669"/>
    <property type="project" value="TreeGrafter"/>
</dbReference>
<dbReference type="Gene3D" id="1.20.1080.10">
    <property type="entry name" value="Glycerol uptake facilitator protein"/>
    <property type="match status" value="1"/>
</dbReference>
<dbReference type="GO" id="GO:0016323">
    <property type="term" value="C:basolateral plasma membrane"/>
    <property type="evidence" value="ECO:0007669"/>
    <property type="project" value="TreeGrafter"/>
</dbReference>
<feature type="transmembrane region" description="Helical" evidence="9">
    <location>
        <begin position="21"/>
        <end position="44"/>
    </location>
</feature>
<sequence>MAEGMLPEDRLRQKIQIHDPTIRNALAEFLGTALLLFIGIGIVMQLVLSEEKLNTWIQINVGWGFAITFCVYTCSKASGGHLNPAVSFAFYTLGKLSLKNFFVYSAAQTLGAFVGTVGAYGIYYDQFIHYAGDLRTLSGPKSTGICFCSFPPAHVSNTTAFFDQLAGTAILMFFVVVVLDKRIGIPGPAHATLIGFVIMMIGMSMGMNVGYPINPARDLGPRIFMLFLGYGSAAFT</sequence>
<feature type="transmembrane region" description="Helical" evidence="9">
    <location>
        <begin position="56"/>
        <end position="74"/>
    </location>
</feature>
<evidence type="ECO:0000256" key="9">
    <source>
        <dbReference type="SAM" id="Phobius"/>
    </source>
</evidence>
<dbReference type="InterPro" id="IPR050363">
    <property type="entry name" value="MIP/Aquaporin"/>
</dbReference>
<evidence type="ECO:0000256" key="3">
    <source>
        <dbReference type="ARBA" id="ARBA00022448"/>
    </source>
</evidence>
<evidence type="ECO:0000313" key="11">
    <source>
        <dbReference type="Proteomes" id="UP000053660"/>
    </source>
</evidence>
<organism evidence="10 11">
    <name type="scientific">Oesophagostomum dentatum</name>
    <name type="common">Nodular worm</name>
    <dbReference type="NCBI Taxonomy" id="61180"/>
    <lineage>
        <taxon>Eukaryota</taxon>
        <taxon>Metazoa</taxon>
        <taxon>Ecdysozoa</taxon>
        <taxon>Nematoda</taxon>
        <taxon>Chromadorea</taxon>
        <taxon>Rhabditida</taxon>
        <taxon>Rhabditina</taxon>
        <taxon>Rhabditomorpha</taxon>
        <taxon>Strongyloidea</taxon>
        <taxon>Strongylidae</taxon>
        <taxon>Oesophagostomum</taxon>
    </lineage>
</organism>
<comment type="subcellular location">
    <subcellularLocation>
        <location evidence="1">Membrane</location>
        <topology evidence="1">Multi-pass membrane protein</topology>
    </subcellularLocation>
</comment>
<dbReference type="SUPFAM" id="SSF81338">
    <property type="entry name" value="Aquaporin-like"/>
    <property type="match status" value="1"/>
</dbReference>
<dbReference type="EMBL" id="KN568855">
    <property type="protein sequence ID" value="KHJ84366.1"/>
    <property type="molecule type" value="Genomic_DNA"/>
</dbReference>
<keyword evidence="4 8" id="KW-0812">Transmembrane</keyword>
<dbReference type="Pfam" id="PF00230">
    <property type="entry name" value="MIP"/>
    <property type="match status" value="1"/>
</dbReference>
<dbReference type="AlphaFoldDB" id="A0A0B1SKE1"/>
<dbReference type="CDD" id="cd00333">
    <property type="entry name" value="MIP"/>
    <property type="match status" value="1"/>
</dbReference>
<dbReference type="Proteomes" id="UP000053660">
    <property type="component" value="Unassembled WGS sequence"/>
</dbReference>
<comment type="similarity">
    <text evidence="2 8">Belongs to the MIP/aquaporin (TC 1.A.8) family.</text>
</comment>
<comment type="function">
    <text evidence="7">Aquaglyceroporin that may modulate the water content and osmolytes during anhydrobiosis.</text>
</comment>
<feature type="transmembrane region" description="Helical" evidence="9">
    <location>
        <begin position="101"/>
        <end position="123"/>
    </location>
</feature>
<name>A0A0B1SKE1_OESDE</name>
<dbReference type="InterPro" id="IPR000425">
    <property type="entry name" value="MIP"/>
</dbReference>
<evidence type="ECO:0000256" key="1">
    <source>
        <dbReference type="ARBA" id="ARBA00004141"/>
    </source>
</evidence>
<evidence type="ECO:0000256" key="4">
    <source>
        <dbReference type="ARBA" id="ARBA00022692"/>
    </source>
</evidence>
<evidence type="ECO:0000256" key="2">
    <source>
        <dbReference type="ARBA" id="ARBA00006175"/>
    </source>
</evidence>
<gene>
    <name evidence="10" type="ORF">OESDEN_15922</name>
</gene>
<evidence type="ECO:0000256" key="6">
    <source>
        <dbReference type="ARBA" id="ARBA00023136"/>
    </source>
</evidence>
<feature type="transmembrane region" description="Helical" evidence="9">
    <location>
        <begin position="191"/>
        <end position="213"/>
    </location>
</feature>
<accession>A0A0B1SKE1</accession>
<feature type="transmembrane region" description="Helical" evidence="9">
    <location>
        <begin position="160"/>
        <end position="179"/>
    </location>
</feature>
<reference evidence="10 11" key="1">
    <citation type="submission" date="2014-03" db="EMBL/GenBank/DDBJ databases">
        <title>Draft genome of the hookworm Oesophagostomum dentatum.</title>
        <authorList>
            <person name="Mitreva M."/>
        </authorList>
    </citation>
    <scope>NUCLEOTIDE SEQUENCE [LARGE SCALE GENOMIC DNA]</scope>
    <source>
        <strain evidence="10 11">OD-Hann</strain>
    </source>
</reference>
<evidence type="ECO:0000256" key="5">
    <source>
        <dbReference type="ARBA" id="ARBA00022989"/>
    </source>
</evidence>
<keyword evidence="11" id="KW-1185">Reference proteome</keyword>
<dbReference type="PANTHER" id="PTHR43829:SF5">
    <property type="entry name" value="AQUAPORIN-9"/>
    <property type="match status" value="1"/>
</dbReference>
<evidence type="ECO:0000256" key="8">
    <source>
        <dbReference type="RuleBase" id="RU000477"/>
    </source>
</evidence>
<dbReference type="PRINTS" id="PR00783">
    <property type="entry name" value="MINTRINSICP"/>
</dbReference>
<protein>
    <submittedName>
        <fullName evidence="10">Channel protein, MIP family</fullName>
    </submittedName>
</protein>
<dbReference type="InterPro" id="IPR022357">
    <property type="entry name" value="MIP_CS"/>
</dbReference>
<dbReference type="PANTHER" id="PTHR43829">
    <property type="entry name" value="AQUAPORIN OR AQUAGLYCEROPORIN RELATED"/>
    <property type="match status" value="1"/>
</dbReference>
<dbReference type="OrthoDB" id="3222at2759"/>
<evidence type="ECO:0000313" key="10">
    <source>
        <dbReference type="EMBL" id="KHJ84366.1"/>
    </source>
</evidence>
<keyword evidence="3 8" id="KW-0813">Transport</keyword>
<dbReference type="InterPro" id="IPR023271">
    <property type="entry name" value="Aquaporin-like"/>
</dbReference>
<proteinExistence type="inferred from homology"/>
<keyword evidence="5 9" id="KW-1133">Transmembrane helix</keyword>